<evidence type="ECO:0000313" key="3">
    <source>
        <dbReference type="EMBL" id="OMJ08060.1"/>
    </source>
</evidence>
<feature type="region of interest" description="Disordered" evidence="1">
    <location>
        <begin position="140"/>
        <end position="170"/>
    </location>
</feature>
<feature type="chain" id="PRO_5013159019" evidence="2">
    <location>
        <begin position="19"/>
        <end position="170"/>
    </location>
</feature>
<comment type="caution">
    <text evidence="3">The sequence shown here is derived from an EMBL/GenBank/DDBJ whole genome shotgun (WGS) entry which is preliminary data.</text>
</comment>
<evidence type="ECO:0000256" key="1">
    <source>
        <dbReference type="SAM" id="MobiDB-lite"/>
    </source>
</evidence>
<gene>
    <name evidence="3" type="ORF">AYI70_g11793</name>
</gene>
<dbReference type="AlphaFoldDB" id="A0A1R1X0B3"/>
<proteinExistence type="predicted"/>
<evidence type="ECO:0000313" key="4">
    <source>
        <dbReference type="Proteomes" id="UP000187283"/>
    </source>
</evidence>
<sequence length="170" mass="19431">MFIKSISIISAVLCLASSSPIKACVNNPLYNHFGFSSENLPVKTFPQFTPILNQDFQRAFRANYDSFYKQYDDIVRYMNENKKHIGLDLGSMEKFNEAALEQMKKQNEASLEWMKKLNEDSLKSMGKCIESSKKRIELSKAEGRNLKNGNSPAIIKPVSDKRPKIKNDNN</sequence>
<keyword evidence="4" id="KW-1185">Reference proteome</keyword>
<name>A0A1R1X0B3_9FUNG</name>
<dbReference type="Proteomes" id="UP000187283">
    <property type="component" value="Unassembled WGS sequence"/>
</dbReference>
<accession>A0A1R1X0B3</accession>
<organism evidence="3 4">
    <name type="scientific">Smittium culicis</name>
    <dbReference type="NCBI Taxonomy" id="133412"/>
    <lineage>
        <taxon>Eukaryota</taxon>
        <taxon>Fungi</taxon>
        <taxon>Fungi incertae sedis</taxon>
        <taxon>Zoopagomycota</taxon>
        <taxon>Kickxellomycotina</taxon>
        <taxon>Harpellomycetes</taxon>
        <taxon>Harpellales</taxon>
        <taxon>Legeriomycetaceae</taxon>
        <taxon>Smittium</taxon>
    </lineage>
</organism>
<keyword evidence="2" id="KW-0732">Signal</keyword>
<dbReference type="EMBL" id="LSSN01005891">
    <property type="protein sequence ID" value="OMJ08060.1"/>
    <property type="molecule type" value="Genomic_DNA"/>
</dbReference>
<feature type="signal peptide" evidence="2">
    <location>
        <begin position="1"/>
        <end position="18"/>
    </location>
</feature>
<feature type="compositionally biased region" description="Basic and acidic residues" evidence="1">
    <location>
        <begin position="158"/>
        <end position="170"/>
    </location>
</feature>
<protein>
    <submittedName>
        <fullName evidence="3">Uncharacterized protein</fullName>
    </submittedName>
</protein>
<evidence type="ECO:0000256" key="2">
    <source>
        <dbReference type="SAM" id="SignalP"/>
    </source>
</evidence>
<reference evidence="3 4" key="1">
    <citation type="submission" date="2017-01" db="EMBL/GenBank/DDBJ databases">
        <authorList>
            <person name="Mah S.A."/>
            <person name="Swanson W.J."/>
            <person name="Moy G.W."/>
            <person name="Vacquier V.D."/>
        </authorList>
    </citation>
    <scope>NUCLEOTIDE SEQUENCE [LARGE SCALE GENOMIC DNA]</scope>
    <source>
        <strain evidence="3 4">GSMNP</strain>
    </source>
</reference>